<organism evidence="2 3">
    <name type="scientific">Polyplosphaeria fusca</name>
    <dbReference type="NCBI Taxonomy" id="682080"/>
    <lineage>
        <taxon>Eukaryota</taxon>
        <taxon>Fungi</taxon>
        <taxon>Dikarya</taxon>
        <taxon>Ascomycota</taxon>
        <taxon>Pezizomycotina</taxon>
        <taxon>Dothideomycetes</taxon>
        <taxon>Pleosporomycetidae</taxon>
        <taxon>Pleosporales</taxon>
        <taxon>Tetraplosphaeriaceae</taxon>
        <taxon>Polyplosphaeria</taxon>
    </lineage>
</organism>
<dbReference type="Proteomes" id="UP000799444">
    <property type="component" value="Unassembled WGS sequence"/>
</dbReference>
<dbReference type="Pfam" id="PF00106">
    <property type="entry name" value="adh_short"/>
    <property type="match status" value="1"/>
</dbReference>
<gene>
    <name evidence="2" type="ORF">EJ04DRAFT_517609</name>
</gene>
<comment type="caution">
    <text evidence="2">The sequence shown here is derived from an EMBL/GenBank/DDBJ whole genome shotgun (WGS) entry which is preliminary data.</text>
</comment>
<dbReference type="InterPro" id="IPR036291">
    <property type="entry name" value="NAD(P)-bd_dom_sf"/>
</dbReference>
<name>A0A9P4QGI2_9PLEO</name>
<dbReference type="PANTHER" id="PTHR43157:SF31">
    <property type="entry name" value="PHOSPHATIDYLINOSITOL-GLYCAN BIOSYNTHESIS CLASS F PROTEIN"/>
    <property type="match status" value="1"/>
</dbReference>
<dbReference type="EMBL" id="ML996383">
    <property type="protein sequence ID" value="KAF2726843.1"/>
    <property type="molecule type" value="Genomic_DNA"/>
</dbReference>
<evidence type="ECO:0000256" key="1">
    <source>
        <dbReference type="ARBA" id="ARBA00023002"/>
    </source>
</evidence>
<dbReference type="SUPFAM" id="SSF51735">
    <property type="entry name" value="NAD(P)-binding Rossmann-fold domains"/>
    <property type="match status" value="1"/>
</dbReference>
<dbReference type="PANTHER" id="PTHR43157">
    <property type="entry name" value="PHOSPHATIDYLINOSITOL-GLYCAN BIOSYNTHESIS CLASS F PROTEIN-RELATED"/>
    <property type="match status" value="1"/>
</dbReference>
<dbReference type="GO" id="GO:0016491">
    <property type="term" value="F:oxidoreductase activity"/>
    <property type="evidence" value="ECO:0007669"/>
    <property type="project" value="UniProtKB-KW"/>
</dbReference>
<accession>A0A9P4QGI2</accession>
<sequence length="340" mass="37041">MSTPMSRLKFFFMLMKSQWFAKIPVPTSSFAGQTVIVTGSNTGLGKEAARHVVRLGAARVILAVRTESKGQAAAEDILTTTKANKNIIEVWPLDMSDFDSIKAFAERAQGLDRLDAVLENAGINSMNWTKVHGEEQILRINLLGTVLLGLLLLPKLRESAKKYNSTGRLSFVGSDLQYVAPMLEAKVPGSLLDAMNDEKSAKHQMNRYPNSKLLLQYATREIAARSPLTPDSNVLVNNMTPGVCKSDLVRDKIPLIVQAIMAVVLGVLARTTEVGGRTLTDAVRPDLGKETHGEFLMDCKVFPAGPNVETATGKELAKRCNAEIFARLEHISPGVTKVLA</sequence>
<dbReference type="OrthoDB" id="542013at2759"/>
<keyword evidence="1" id="KW-0560">Oxidoreductase</keyword>
<proteinExistence type="predicted"/>
<dbReference type="Gene3D" id="3.40.50.720">
    <property type="entry name" value="NAD(P)-binding Rossmann-like Domain"/>
    <property type="match status" value="1"/>
</dbReference>
<reference evidence="2" key="1">
    <citation type="journal article" date="2020" name="Stud. Mycol.">
        <title>101 Dothideomycetes genomes: a test case for predicting lifestyles and emergence of pathogens.</title>
        <authorList>
            <person name="Haridas S."/>
            <person name="Albert R."/>
            <person name="Binder M."/>
            <person name="Bloem J."/>
            <person name="Labutti K."/>
            <person name="Salamov A."/>
            <person name="Andreopoulos B."/>
            <person name="Baker S."/>
            <person name="Barry K."/>
            <person name="Bills G."/>
            <person name="Bluhm B."/>
            <person name="Cannon C."/>
            <person name="Castanera R."/>
            <person name="Culley D."/>
            <person name="Daum C."/>
            <person name="Ezra D."/>
            <person name="Gonzalez J."/>
            <person name="Henrissat B."/>
            <person name="Kuo A."/>
            <person name="Liang C."/>
            <person name="Lipzen A."/>
            <person name="Lutzoni F."/>
            <person name="Magnuson J."/>
            <person name="Mondo S."/>
            <person name="Nolan M."/>
            <person name="Ohm R."/>
            <person name="Pangilinan J."/>
            <person name="Park H.-J."/>
            <person name="Ramirez L."/>
            <person name="Alfaro M."/>
            <person name="Sun H."/>
            <person name="Tritt A."/>
            <person name="Yoshinaga Y."/>
            <person name="Zwiers L.-H."/>
            <person name="Turgeon B."/>
            <person name="Goodwin S."/>
            <person name="Spatafora J."/>
            <person name="Crous P."/>
            <person name="Grigoriev I."/>
        </authorList>
    </citation>
    <scope>NUCLEOTIDE SEQUENCE</scope>
    <source>
        <strain evidence="2">CBS 125425</strain>
    </source>
</reference>
<evidence type="ECO:0000313" key="3">
    <source>
        <dbReference type="Proteomes" id="UP000799444"/>
    </source>
</evidence>
<dbReference type="PRINTS" id="PR00081">
    <property type="entry name" value="GDHRDH"/>
</dbReference>
<dbReference type="AlphaFoldDB" id="A0A9P4QGI2"/>
<evidence type="ECO:0000313" key="2">
    <source>
        <dbReference type="EMBL" id="KAF2726843.1"/>
    </source>
</evidence>
<dbReference type="InterPro" id="IPR002347">
    <property type="entry name" value="SDR_fam"/>
</dbReference>
<protein>
    <submittedName>
        <fullName evidence="2">Retinol dehydrogenase 12</fullName>
    </submittedName>
</protein>
<keyword evidence="3" id="KW-1185">Reference proteome</keyword>